<feature type="region of interest" description="Disordered" evidence="13">
    <location>
        <begin position="361"/>
        <end position="411"/>
    </location>
</feature>
<keyword evidence="16" id="KW-1185">Reference proteome</keyword>
<keyword evidence="6 12" id="KW-0863">Zinc-finger</keyword>
<reference evidence="15 16" key="1">
    <citation type="submission" date="2019-01" db="EMBL/GenBank/DDBJ databases">
        <authorList>
            <person name="Alioto T."/>
            <person name="Alioto T."/>
        </authorList>
    </citation>
    <scope>NUCLEOTIDE SEQUENCE [LARGE SCALE GENOMIC DNA]</scope>
</reference>
<evidence type="ECO:0000259" key="14">
    <source>
        <dbReference type="PROSITE" id="PS50157"/>
    </source>
</evidence>
<feature type="domain" description="C2H2-type" evidence="14">
    <location>
        <begin position="155"/>
        <end position="182"/>
    </location>
</feature>
<dbReference type="FunFam" id="3.30.160.60:FF:002376">
    <property type="entry name" value="Zinc finger protein 236"/>
    <property type="match status" value="1"/>
</dbReference>
<dbReference type="FunFam" id="3.30.160.60:FF:001535">
    <property type="entry name" value="Zinc finger protein 236"/>
    <property type="match status" value="1"/>
</dbReference>
<feature type="compositionally biased region" description="Basic and acidic residues" evidence="13">
    <location>
        <begin position="385"/>
        <end position="409"/>
    </location>
</feature>
<dbReference type="GO" id="GO:0005634">
    <property type="term" value="C:nucleus"/>
    <property type="evidence" value="ECO:0007669"/>
    <property type="project" value="UniProtKB-SubCell"/>
</dbReference>
<dbReference type="FunFam" id="3.30.160.60:FF:003384">
    <property type="entry name" value="Zinc finger protein 236"/>
    <property type="match status" value="1"/>
</dbReference>
<dbReference type="EMBL" id="CAAGRJ010022216">
    <property type="protein sequence ID" value="VFV36097.1"/>
    <property type="molecule type" value="Genomic_DNA"/>
</dbReference>
<dbReference type="FunFam" id="3.30.160.60:FF:000446">
    <property type="entry name" value="Zinc finger protein"/>
    <property type="match status" value="1"/>
</dbReference>
<dbReference type="Pfam" id="PF00096">
    <property type="entry name" value="zf-C2H2"/>
    <property type="match status" value="18"/>
</dbReference>
<keyword evidence="4" id="KW-0479">Metal-binding</keyword>
<evidence type="ECO:0000256" key="8">
    <source>
        <dbReference type="ARBA" id="ARBA00023015"/>
    </source>
</evidence>
<proteinExistence type="inferred from homology"/>
<feature type="region of interest" description="Disordered" evidence="13">
    <location>
        <begin position="1025"/>
        <end position="1059"/>
    </location>
</feature>
<feature type="compositionally biased region" description="Low complexity" evidence="13">
    <location>
        <begin position="720"/>
        <end position="733"/>
    </location>
</feature>
<feature type="domain" description="C2H2-type" evidence="14">
    <location>
        <begin position="95"/>
        <end position="122"/>
    </location>
</feature>
<feature type="domain" description="C2H2-type" evidence="14">
    <location>
        <begin position="1002"/>
        <end position="1029"/>
    </location>
</feature>
<dbReference type="GO" id="GO:0000981">
    <property type="term" value="F:DNA-binding transcription factor activity, RNA polymerase II-specific"/>
    <property type="evidence" value="ECO:0007669"/>
    <property type="project" value="TreeGrafter"/>
</dbReference>
<feature type="domain" description="C2H2-type" evidence="14">
    <location>
        <begin position="663"/>
        <end position="690"/>
    </location>
</feature>
<feature type="domain" description="C2H2-type" evidence="14">
    <location>
        <begin position="123"/>
        <end position="150"/>
    </location>
</feature>
<feature type="domain" description="C2H2-type" evidence="14">
    <location>
        <begin position="516"/>
        <end position="546"/>
    </location>
</feature>
<dbReference type="FunFam" id="3.30.160.60:FF:000385">
    <property type="entry name" value="Zinc finger protein 236 variant"/>
    <property type="match status" value="1"/>
</dbReference>
<feature type="domain" description="C2H2-type" evidence="14">
    <location>
        <begin position="488"/>
        <end position="515"/>
    </location>
</feature>
<comment type="function">
    <text evidence="1">May be involved in transcriptional regulation.</text>
</comment>
<dbReference type="InterPro" id="IPR036236">
    <property type="entry name" value="Znf_C2H2_sf"/>
</dbReference>
<evidence type="ECO:0000256" key="1">
    <source>
        <dbReference type="ARBA" id="ARBA00003767"/>
    </source>
</evidence>
<evidence type="ECO:0000313" key="15">
    <source>
        <dbReference type="EMBL" id="VFV36097.1"/>
    </source>
</evidence>
<dbReference type="FunFam" id="3.30.160.60:FF:000301">
    <property type="entry name" value="Zinc finger protein 236"/>
    <property type="match status" value="2"/>
</dbReference>
<keyword evidence="8" id="KW-0805">Transcription regulation</keyword>
<feature type="domain" description="C2H2-type" evidence="14">
    <location>
        <begin position="635"/>
        <end position="662"/>
    </location>
</feature>
<dbReference type="SUPFAM" id="SSF57667">
    <property type="entry name" value="beta-beta-alpha zinc fingers"/>
    <property type="match status" value="16"/>
</dbReference>
<feature type="domain" description="C2H2-type" evidence="14">
    <location>
        <begin position="68"/>
        <end position="95"/>
    </location>
</feature>
<organism evidence="15 16">
    <name type="scientific">Lynx pardinus</name>
    <name type="common">Iberian lynx</name>
    <name type="synonym">Felis pardina</name>
    <dbReference type="NCBI Taxonomy" id="191816"/>
    <lineage>
        <taxon>Eukaryota</taxon>
        <taxon>Metazoa</taxon>
        <taxon>Chordata</taxon>
        <taxon>Craniata</taxon>
        <taxon>Vertebrata</taxon>
        <taxon>Euteleostomi</taxon>
        <taxon>Mammalia</taxon>
        <taxon>Eutheria</taxon>
        <taxon>Laurasiatheria</taxon>
        <taxon>Carnivora</taxon>
        <taxon>Feliformia</taxon>
        <taxon>Felidae</taxon>
        <taxon>Felinae</taxon>
        <taxon>Lynx</taxon>
    </lineage>
</organism>
<dbReference type="PANTHER" id="PTHR24396:SF21">
    <property type="entry name" value="ZINC FINGER PROTEIN 236"/>
    <property type="match status" value="1"/>
</dbReference>
<feature type="domain" description="C2H2-type" evidence="14">
    <location>
        <begin position="1700"/>
        <end position="1727"/>
    </location>
</feature>
<dbReference type="SMART" id="SM00355">
    <property type="entry name" value="ZnF_C2H2"/>
    <property type="match status" value="29"/>
</dbReference>
<feature type="domain" description="C2H2-type" evidence="14">
    <location>
        <begin position="227"/>
        <end position="254"/>
    </location>
</feature>
<dbReference type="FunFam" id="3.30.160.60:FF:000481">
    <property type="entry name" value="zinc finger protein 236"/>
    <property type="match status" value="1"/>
</dbReference>
<dbReference type="Gene3D" id="3.30.160.60">
    <property type="entry name" value="Classic Zinc Finger"/>
    <property type="match status" value="26"/>
</dbReference>
<dbReference type="FunFam" id="3.30.160.60:FF:000226">
    <property type="entry name" value="Zinc finger protein 236 variant"/>
    <property type="match status" value="2"/>
</dbReference>
<feature type="domain" description="C2H2-type" evidence="14">
    <location>
        <begin position="255"/>
        <end position="283"/>
    </location>
</feature>
<feature type="domain" description="C2H2-type" evidence="14">
    <location>
        <begin position="1728"/>
        <end position="1752"/>
    </location>
</feature>
<evidence type="ECO:0000256" key="9">
    <source>
        <dbReference type="ARBA" id="ARBA00023125"/>
    </source>
</evidence>
<dbReference type="FunFam" id="3.30.160.60:FF:002098">
    <property type="entry name" value="Zinc finger protein 236"/>
    <property type="match status" value="1"/>
</dbReference>
<dbReference type="PANTHER" id="PTHR24396">
    <property type="entry name" value="ZINC FINGER PROTEIN"/>
    <property type="match status" value="1"/>
</dbReference>
<evidence type="ECO:0000256" key="10">
    <source>
        <dbReference type="ARBA" id="ARBA00023163"/>
    </source>
</evidence>
<dbReference type="FunFam" id="3.30.160.60:FF:000573">
    <property type="entry name" value="Putative zinc finger protein 236"/>
    <property type="match status" value="2"/>
</dbReference>
<keyword evidence="11" id="KW-0539">Nucleus</keyword>
<dbReference type="FunFam" id="3.30.160.60:FF:000376">
    <property type="entry name" value="Zinc finger protein 236"/>
    <property type="match status" value="1"/>
</dbReference>
<dbReference type="FunFam" id="3.30.160.60:FF:001071">
    <property type="entry name" value="zinc finger protein 236"/>
    <property type="match status" value="1"/>
</dbReference>
<evidence type="ECO:0000256" key="13">
    <source>
        <dbReference type="SAM" id="MobiDB-lite"/>
    </source>
</evidence>
<dbReference type="FunFam" id="3.30.160.60:FF:000264">
    <property type="entry name" value="Zinc finger protein 236"/>
    <property type="match status" value="2"/>
</dbReference>
<feature type="region of interest" description="Disordered" evidence="13">
    <location>
        <begin position="789"/>
        <end position="809"/>
    </location>
</feature>
<evidence type="ECO:0000256" key="5">
    <source>
        <dbReference type="ARBA" id="ARBA00022737"/>
    </source>
</evidence>
<dbReference type="FunFam" id="3.30.160.60:FF:002311">
    <property type="entry name" value="zinc finger protein 236 isoform X4"/>
    <property type="match status" value="1"/>
</dbReference>
<evidence type="ECO:0000256" key="6">
    <source>
        <dbReference type="ARBA" id="ARBA00022771"/>
    </source>
</evidence>
<feature type="domain" description="C2H2-type" evidence="14">
    <location>
        <begin position="199"/>
        <end position="226"/>
    </location>
</feature>
<keyword evidence="9" id="KW-0238">DNA-binding</keyword>
<evidence type="ECO:0000256" key="4">
    <source>
        <dbReference type="ARBA" id="ARBA00022723"/>
    </source>
</evidence>
<feature type="domain" description="C2H2-type" evidence="14">
    <location>
        <begin position="1607"/>
        <end position="1635"/>
    </location>
</feature>
<dbReference type="Pfam" id="PF12874">
    <property type="entry name" value="zf-met"/>
    <property type="match status" value="1"/>
</dbReference>
<dbReference type="FunFam" id="3.30.160.60:FF:000308">
    <property type="entry name" value="zinc finger protein 236 isoform X1"/>
    <property type="match status" value="2"/>
</dbReference>
<dbReference type="FunFam" id="3.30.160.60:FF:002170">
    <property type="entry name" value="Zinc finger protein 236"/>
    <property type="match status" value="1"/>
</dbReference>
<dbReference type="InterPro" id="IPR013087">
    <property type="entry name" value="Znf_C2H2_type"/>
</dbReference>
<feature type="domain" description="C2H2-type" evidence="14">
    <location>
        <begin position="1672"/>
        <end position="1699"/>
    </location>
</feature>
<keyword evidence="5" id="KW-0677">Repeat</keyword>
<protein>
    <submittedName>
        <fullName evidence="15">Zinc finger protein 236</fullName>
    </submittedName>
</protein>
<feature type="domain" description="C2H2-type" evidence="14">
    <location>
        <begin position="39"/>
        <end position="67"/>
    </location>
</feature>
<comment type="similarity">
    <text evidence="3">Belongs to the krueppel C2H2-type zinc-finger protein family.</text>
</comment>
<dbReference type="GO" id="GO:0000978">
    <property type="term" value="F:RNA polymerase II cis-regulatory region sequence-specific DNA binding"/>
    <property type="evidence" value="ECO:0007669"/>
    <property type="project" value="TreeGrafter"/>
</dbReference>
<feature type="region of interest" description="Disordered" evidence="13">
    <location>
        <begin position="720"/>
        <end position="754"/>
    </location>
</feature>
<dbReference type="Pfam" id="PF13465">
    <property type="entry name" value="zf-H2C2_2"/>
    <property type="match status" value="1"/>
</dbReference>
<feature type="domain" description="C2H2-type" evidence="14">
    <location>
        <begin position="918"/>
        <end position="945"/>
    </location>
</feature>
<feature type="domain" description="C2H2-type" evidence="14">
    <location>
        <begin position="432"/>
        <end position="459"/>
    </location>
</feature>
<dbReference type="PROSITE" id="PS50157">
    <property type="entry name" value="ZINC_FINGER_C2H2_2"/>
    <property type="match status" value="29"/>
</dbReference>
<accession>A0A485NUH8</accession>
<dbReference type="PROSITE" id="PS00028">
    <property type="entry name" value="ZINC_FINGER_C2H2_1"/>
    <property type="match status" value="29"/>
</dbReference>
<evidence type="ECO:0000256" key="3">
    <source>
        <dbReference type="ARBA" id="ARBA00006991"/>
    </source>
</evidence>
<feature type="domain" description="C2H2-type" evidence="14">
    <location>
        <begin position="1636"/>
        <end position="1663"/>
    </location>
</feature>
<feature type="domain" description="C2H2-type" evidence="14">
    <location>
        <begin position="1174"/>
        <end position="1201"/>
    </location>
</feature>
<keyword evidence="7" id="KW-0862">Zinc</keyword>
<evidence type="ECO:0000256" key="11">
    <source>
        <dbReference type="ARBA" id="ARBA00023242"/>
    </source>
</evidence>
<dbReference type="Proteomes" id="UP000386466">
    <property type="component" value="Unassembled WGS sequence"/>
</dbReference>
<gene>
    <name evidence="15" type="ORF">LYPA_23C010341</name>
</gene>
<evidence type="ECO:0000313" key="16">
    <source>
        <dbReference type="Proteomes" id="UP000386466"/>
    </source>
</evidence>
<evidence type="ECO:0000256" key="2">
    <source>
        <dbReference type="ARBA" id="ARBA00004123"/>
    </source>
</evidence>
<dbReference type="GO" id="GO:0008270">
    <property type="term" value="F:zinc ion binding"/>
    <property type="evidence" value="ECO:0007669"/>
    <property type="project" value="UniProtKB-KW"/>
</dbReference>
<sequence length="1795" mass="198064">MPRGRPPKPKESKARGDTDGVLTLNAENTNYAYQVPNFHKCEICLLSFPKESQFQRHMRDHERNDKPHRCDQCPQTFNVEFNLTLHKCTHNGEDPTCPVCNKKFSRVASLKAHIMLHEKEENLICSECGDEFTLQSQLAIHMEEHRQELAGSRVHTCKACRKEFETSSQLKEHMKTHYKIRVSSTRSYNRNIDRSGFTYSCPHCGKTFQKPSQLTRHIRIHTGERPFKCSECGKAFNQKGALQTHMIKHTGEKPHACAFCPAAFSQKGNLQSHVQRVHSEATLFQTLPLQQTEVHVTSASSQQNSQAVTDVIQQLLELSEPGPAESTQPPQPGQQLSITVGINQDILQQALENSGLSSIPAAAHAHDPSHARTPSAQGPTADTPHASKRERERERERASTGEGQRERERHRIRSRLQALSCSIREENGVRWHVCPYCTKEFRKPSDLVRHIRIHTHEKPFKCPQCFRAFAVKSTLTAHIKTHTGIKAFKCQYCMKSFSTSGSLKVHIRLHTGVRPFACPHCDKKFRTSGHRKTHIASHFKHTELRKMRHQRKPAKVRVGKTNVPVPDIPLQEPILITDVGLIQPIPRNQFFQSYFNNNFVNEADRPYKCFYCHRAYKKSCHLKQHIRSHTGEKPFKCSQCGRGFVSAGVLKAHVRTHTGVKSFKCLICNGAFTTGGSLRRHMGIHNDLRPYMCPYCQKTFKTSLNCKKHMKTHRYELAQQLQQHQQHQPAAPLDDSTGDQQSVHAPTHVQVDIESEELRRAAADTANPEAMLDLEPQQVVRTEDAGLGQPLTHQPLEADEDGFVAPPPALPGPVDQFEERAPAQSFEPAGLSQGFPVTDPYGQQTAFAPVQQLQDSSTLESQALSASFHQQSLLPVPGSDAMNVTTRLIQESSQEELELQTPRPEFLEAGEDQGRRSYRCEYCNKGFKKSSHLKQHVRSHTGEKPYKCKLCGRGFVSSGVLKSHEKTHTGVKAFSCSVCNASFTTNGSLTRHMATHMGMKPYKCPFCEQGFRTTVHCKKHMKRHQAAPSAAPAPGEADGGDMCVEEEEENPERNPSRKARPEVITFTEEETAQLAKIRPQESATVSEQVLVQSAAEKDRVSEMKDRQAELEAEPKFANCCSYCPKSFKKPSDLVRHVRIHTGEKPYKCDECGKSFTVKSTLDCHVKTHTGQKLFSCHVCSNAFSTKGSLKVHMRLHTGAKPFKCPHCELRFRTSGRRKTHMQFHYKPDPKKARKPVARSPSEALQPLNLLSPSSADPSVFVMNNSVLTGQFEQNVLPQGLVGQAILPASVSAGGDWTVSLTDGSLTSLEGIQLQLAANLVGPNVQISGIDASSINNITLQIDPSILQQTLQQGNLLSQQLPGEPGLASQNSTLQAQDSTVPASVVIQPISGLSLQPTVTSASLTIGPLSEQDPVMTTSSGTQDLSQVVTSQGLVSTSSGPHEITLTINNSSLSQVLAQAAGPAAASSSGSPQEITLTISELNATTGSLPSTTPMSPSAISTQNLVMSSSGAGGDASVTLTLADTQGLLSGGLDTVTLNIASQGQQFPALLTDPSLSGQGGAGSPQVILVSHTPQPSSAAGEDITYQVTDVSASLAQGGPPEKETRLHQCVECGRGFASAAMLLQHSKEVHGRERIHVCPVCRKAFKRATHLKEHMQTHQAGPSLSSQKPRVFKCDTCEKAFAKPSQLERHSRIHTGERPFHCTLCEKAFNQKSALQVHMKKHTGERPYKCDYCVMGFTQKSNMKLHMKRAHSYTGSVQEPVAPQEPGAEELSRTLQLEDVVQEAASEWQALAGVF</sequence>
<keyword evidence="10" id="KW-0804">Transcription</keyword>
<feature type="region of interest" description="Disordered" evidence="13">
    <location>
        <begin position="1218"/>
        <end position="1241"/>
    </location>
</feature>
<feature type="domain" description="C2H2-type" evidence="14">
    <location>
        <begin position="607"/>
        <end position="634"/>
    </location>
</feature>
<evidence type="ECO:0000256" key="12">
    <source>
        <dbReference type="PROSITE-ProRule" id="PRU00042"/>
    </source>
</evidence>
<feature type="domain" description="C2H2-type" evidence="14">
    <location>
        <begin position="1202"/>
        <end position="1229"/>
    </location>
</feature>
<dbReference type="FunFam" id="3.30.160.60:FF:002389">
    <property type="entry name" value="Zinc finger protein 236 variant"/>
    <property type="match status" value="1"/>
</dbReference>
<feature type="domain" description="C2H2-type" evidence="14">
    <location>
        <begin position="946"/>
        <end position="973"/>
    </location>
</feature>
<comment type="subcellular location">
    <subcellularLocation>
        <location evidence="2">Nucleus</location>
    </subcellularLocation>
</comment>
<evidence type="ECO:0000256" key="7">
    <source>
        <dbReference type="ARBA" id="ARBA00022833"/>
    </source>
</evidence>
<feature type="domain" description="C2H2-type" evidence="14">
    <location>
        <begin position="1118"/>
        <end position="1145"/>
    </location>
</feature>
<feature type="domain" description="C2H2-type" evidence="14">
    <location>
        <begin position="974"/>
        <end position="1001"/>
    </location>
</feature>
<feature type="domain" description="C2H2-type" evidence="14">
    <location>
        <begin position="691"/>
        <end position="718"/>
    </location>
</feature>
<feature type="domain" description="C2H2-type" evidence="14">
    <location>
        <begin position="460"/>
        <end position="487"/>
    </location>
</feature>
<feature type="domain" description="C2H2-type" evidence="14">
    <location>
        <begin position="1146"/>
        <end position="1173"/>
    </location>
</feature>
<dbReference type="InterPro" id="IPR051643">
    <property type="entry name" value="Transcr_Reg_ZincFinger"/>
</dbReference>
<feature type="compositionally biased region" description="Low complexity" evidence="13">
    <location>
        <begin position="1026"/>
        <end position="1036"/>
    </location>
</feature>
<dbReference type="FunFam" id="3.30.160.60:FF:001017">
    <property type="entry name" value="Zinc finger protein 236 variant"/>
    <property type="match status" value="1"/>
</dbReference>
<name>A0A485NUH8_LYNPA</name>
<dbReference type="FunFam" id="3.30.160.60:FF:000753">
    <property type="entry name" value="zinc finger protein 236 isoform X2"/>
    <property type="match status" value="1"/>
</dbReference>